<dbReference type="EMBL" id="NEGB01000007">
    <property type="protein sequence ID" value="OTG64277.1"/>
    <property type="molecule type" value="Genomic_DNA"/>
</dbReference>
<reference evidence="1 2" key="1">
    <citation type="submission" date="2017-04" db="EMBL/GenBank/DDBJ databases">
        <title>High diversity of culturable Acinetobacter species in natural soil and water ecosystems.</title>
        <authorList>
            <person name="Nemec A."/>
            <person name="Radolfova-Krizova L."/>
        </authorList>
    </citation>
    <scope>NUCLEOTIDE SEQUENCE [LARGE SCALE GENOMIC DNA]</scope>
    <source>
        <strain evidence="1 2">ANC 4999</strain>
    </source>
</reference>
<dbReference type="Proteomes" id="UP000242765">
    <property type="component" value="Unassembled WGS sequence"/>
</dbReference>
<dbReference type="RefSeq" id="WP_086204259.1">
    <property type="nucleotide sequence ID" value="NZ_NEGB01000007.1"/>
</dbReference>
<proteinExistence type="predicted"/>
<protein>
    <recommendedName>
        <fullName evidence="3">DUF4175 domain-containing protein</fullName>
    </recommendedName>
</protein>
<name>A0A1Y3CB48_9GAMM</name>
<keyword evidence="2" id="KW-1185">Reference proteome</keyword>
<organism evidence="1 2">
    <name type="scientific">Acinetobacter silvestris</name>
    <dbReference type="NCBI Taxonomy" id="1977882"/>
    <lineage>
        <taxon>Bacteria</taxon>
        <taxon>Pseudomonadati</taxon>
        <taxon>Pseudomonadota</taxon>
        <taxon>Gammaproteobacteria</taxon>
        <taxon>Moraxellales</taxon>
        <taxon>Moraxellaceae</taxon>
        <taxon>Acinetobacter</taxon>
    </lineage>
</organism>
<evidence type="ECO:0000313" key="2">
    <source>
        <dbReference type="Proteomes" id="UP000242765"/>
    </source>
</evidence>
<evidence type="ECO:0008006" key="3">
    <source>
        <dbReference type="Google" id="ProtNLM"/>
    </source>
</evidence>
<comment type="caution">
    <text evidence="1">The sequence shown here is derived from an EMBL/GenBank/DDBJ whole genome shotgun (WGS) entry which is preliminary data.</text>
</comment>
<dbReference type="AlphaFoldDB" id="A0A1Y3CB48"/>
<dbReference type="OrthoDB" id="6711014at2"/>
<gene>
    <name evidence="1" type="ORF">B9T28_12175</name>
</gene>
<sequence>MNAPRQGLFASLLIVSFALHTFLLVVATTHQLNENRASQGQLITSQLVADSLAELEPPNTVSLALLANRYATNPSVASIRILDAKKQVLATSGLAKTRQGDVFVRDALQHDKNVGSIEITLIKPSIGEILRTQWLAILVSLFIHSLLWLAYRAIARPTRSEYLAKLNNEARLKHEIQQLTEALEAEKTNRTLFIAQAQQQTKPKPEPKPAKLSTIEHDIIALNIQYYDPKQLIQTVNQSVSVPYFNLCQIFLNKSIELCAQHYKLNSHDFIRNQEFNQHGATVSVSSQILHAAECLLMVGSVFQLLSEVLYKRYREEKRFVLQTRCAVASAVEAMQLNAPLAAERLTHHLIAKEMALHLSNDLLKEISEYYQLMVMPNPNNVLTRHAFMINGMNTACAELAQSIRTEILKGKKKQSIPTNEPEQVIEI</sequence>
<dbReference type="STRING" id="1977882.B9T28_12175"/>
<evidence type="ECO:0000313" key="1">
    <source>
        <dbReference type="EMBL" id="OTG64277.1"/>
    </source>
</evidence>
<accession>A0A1Y3CB48</accession>